<organism evidence="1 2">
    <name type="scientific">Lindgomyces ingoldianus</name>
    <dbReference type="NCBI Taxonomy" id="673940"/>
    <lineage>
        <taxon>Eukaryota</taxon>
        <taxon>Fungi</taxon>
        <taxon>Dikarya</taxon>
        <taxon>Ascomycota</taxon>
        <taxon>Pezizomycotina</taxon>
        <taxon>Dothideomycetes</taxon>
        <taxon>Pleosporomycetidae</taxon>
        <taxon>Pleosporales</taxon>
        <taxon>Lindgomycetaceae</taxon>
        <taxon>Lindgomyces</taxon>
    </lineage>
</organism>
<reference evidence="1" key="1">
    <citation type="journal article" date="2020" name="Stud. Mycol.">
        <title>101 Dothideomycetes genomes: a test case for predicting lifestyles and emergence of pathogens.</title>
        <authorList>
            <person name="Haridas S."/>
            <person name="Albert R."/>
            <person name="Binder M."/>
            <person name="Bloem J."/>
            <person name="Labutti K."/>
            <person name="Salamov A."/>
            <person name="Andreopoulos B."/>
            <person name="Baker S."/>
            <person name="Barry K."/>
            <person name="Bills G."/>
            <person name="Bluhm B."/>
            <person name="Cannon C."/>
            <person name="Castanera R."/>
            <person name="Culley D."/>
            <person name="Daum C."/>
            <person name="Ezra D."/>
            <person name="Gonzalez J."/>
            <person name="Henrissat B."/>
            <person name="Kuo A."/>
            <person name="Liang C."/>
            <person name="Lipzen A."/>
            <person name="Lutzoni F."/>
            <person name="Magnuson J."/>
            <person name="Mondo S."/>
            <person name="Nolan M."/>
            <person name="Ohm R."/>
            <person name="Pangilinan J."/>
            <person name="Park H.-J."/>
            <person name="Ramirez L."/>
            <person name="Alfaro M."/>
            <person name="Sun H."/>
            <person name="Tritt A."/>
            <person name="Yoshinaga Y."/>
            <person name="Zwiers L.-H."/>
            <person name="Turgeon B."/>
            <person name="Goodwin S."/>
            <person name="Spatafora J."/>
            <person name="Crous P."/>
            <person name="Grigoriev I."/>
        </authorList>
    </citation>
    <scope>NUCLEOTIDE SEQUENCE</scope>
    <source>
        <strain evidence="1">ATCC 200398</strain>
    </source>
</reference>
<evidence type="ECO:0000313" key="1">
    <source>
        <dbReference type="EMBL" id="KAF2478403.1"/>
    </source>
</evidence>
<sequence>MLVHALSAPLCVATHAVGISREISSRGIRGRTEPWLSRCLASRPIASCGRLRISTPGSRARAPAADGSCTELTRQARPCPYLHPEPKLQRARVWVYSAERVASAQTADASLSSATVECHFRTLVDLMLGHYMLTRGGDRCSAEILDLLMFCLEASQAQGGLLLPPPPLRHTAAAPLSLADVDSSRYTSAQASIAPTPSARSPSLSPLPAALKLAPKLEPALKHRMCRARVGNGHGWILEVDERTVPPASKNLAKPLNQLYKCRRGYTINIYTELD</sequence>
<comment type="caution">
    <text evidence="1">The sequence shown here is derived from an EMBL/GenBank/DDBJ whole genome shotgun (WGS) entry which is preliminary data.</text>
</comment>
<gene>
    <name evidence="1" type="ORF">BDR25DRAFT_348681</name>
</gene>
<proteinExistence type="predicted"/>
<evidence type="ECO:0000313" key="2">
    <source>
        <dbReference type="Proteomes" id="UP000799755"/>
    </source>
</evidence>
<name>A0ACB6RHZ9_9PLEO</name>
<keyword evidence="2" id="KW-1185">Reference proteome</keyword>
<dbReference type="EMBL" id="MU003492">
    <property type="protein sequence ID" value="KAF2478403.1"/>
    <property type="molecule type" value="Genomic_DNA"/>
</dbReference>
<dbReference type="Proteomes" id="UP000799755">
    <property type="component" value="Unassembled WGS sequence"/>
</dbReference>
<protein>
    <submittedName>
        <fullName evidence="1">Uncharacterized protein</fullName>
    </submittedName>
</protein>
<accession>A0ACB6RHZ9</accession>